<comment type="caution">
    <text evidence="2">The sequence shown here is derived from an EMBL/GenBank/DDBJ whole genome shotgun (WGS) entry which is preliminary data.</text>
</comment>
<feature type="transmembrane region" description="Helical" evidence="1">
    <location>
        <begin position="80"/>
        <end position="99"/>
    </location>
</feature>
<dbReference type="InterPro" id="IPR046089">
    <property type="entry name" value="DUF6107"/>
</dbReference>
<dbReference type="OMA" id="NEAGIWA"/>
<evidence type="ECO:0000313" key="3">
    <source>
        <dbReference type="Proteomes" id="UP000441102"/>
    </source>
</evidence>
<organism evidence="2 3">
    <name type="scientific">Brucella anthropi</name>
    <name type="common">Ochrobactrum anthropi</name>
    <dbReference type="NCBI Taxonomy" id="529"/>
    <lineage>
        <taxon>Bacteria</taxon>
        <taxon>Pseudomonadati</taxon>
        <taxon>Pseudomonadota</taxon>
        <taxon>Alphaproteobacteria</taxon>
        <taxon>Hyphomicrobiales</taxon>
        <taxon>Brucellaceae</taxon>
        <taxon>Brucella/Ochrobactrum group</taxon>
        <taxon>Brucella</taxon>
    </lineage>
</organism>
<evidence type="ECO:0000256" key="1">
    <source>
        <dbReference type="SAM" id="Phobius"/>
    </source>
</evidence>
<dbReference type="Pfam" id="PF19602">
    <property type="entry name" value="DUF6107"/>
    <property type="match status" value="1"/>
</dbReference>
<protein>
    <submittedName>
        <fullName evidence="2">Uncharacterized protein</fullName>
    </submittedName>
</protein>
<accession>A0A011T603</accession>
<sequence length="128" mass="13608">MIDLKDAIFTSEVTWIWFAKMAGAMAGSFMSLAYMAPRGKREAAIRFAVGVICGIVFGGAAGVKISEVLVLGGLLGREELMLIGSAVTSLAAWSVLGVFQHLSERLKHAPIPGLLPEEKETMTNPDDG</sequence>
<keyword evidence="1" id="KW-1133">Transmembrane helix</keyword>
<feature type="transmembrane region" description="Helical" evidence="1">
    <location>
        <begin position="15"/>
        <end position="36"/>
    </location>
</feature>
<reference evidence="2 3" key="1">
    <citation type="submission" date="2019-09" db="EMBL/GenBank/DDBJ databases">
        <title>Taxonomic organization of the family Brucellaceae based on a phylogenomic approach.</title>
        <authorList>
            <person name="Leclercq S."/>
            <person name="Cloeckaert A."/>
            <person name="Zygmunt M.S."/>
        </authorList>
    </citation>
    <scope>NUCLEOTIDE SEQUENCE [LARGE SCALE GENOMIC DNA]</scope>
    <source>
        <strain evidence="2 3">CCUG 34461</strain>
    </source>
</reference>
<keyword evidence="1" id="KW-0812">Transmembrane</keyword>
<keyword evidence="1" id="KW-0472">Membrane</keyword>
<name>A0A011T603_BRUAN</name>
<dbReference type="AlphaFoldDB" id="A0A011T603"/>
<evidence type="ECO:0000313" key="2">
    <source>
        <dbReference type="EMBL" id="KAB2793327.1"/>
    </source>
</evidence>
<feature type="transmembrane region" description="Helical" evidence="1">
    <location>
        <begin position="43"/>
        <end position="60"/>
    </location>
</feature>
<dbReference type="RefSeq" id="WP_012092448.1">
    <property type="nucleotide sequence ID" value="NZ_CP066050.1"/>
</dbReference>
<gene>
    <name evidence="2" type="ORF">F9L06_20630</name>
</gene>
<dbReference type="EMBL" id="WBWX01000009">
    <property type="protein sequence ID" value="KAB2793327.1"/>
    <property type="molecule type" value="Genomic_DNA"/>
</dbReference>
<dbReference type="Proteomes" id="UP000441102">
    <property type="component" value="Unassembled WGS sequence"/>
</dbReference>
<proteinExistence type="predicted"/>